<evidence type="ECO:0000313" key="2">
    <source>
        <dbReference type="EMBL" id="CAH1103150.1"/>
    </source>
</evidence>
<proteinExistence type="predicted"/>
<dbReference type="AlphaFoldDB" id="A0A9P0CNR8"/>
<feature type="compositionally biased region" description="Polar residues" evidence="1">
    <location>
        <begin position="174"/>
        <end position="186"/>
    </location>
</feature>
<feature type="compositionally biased region" description="Basic and acidic residues" evidence="1">
    <location>
        <begin position="121"/>
        <end position="149"/>
    </location>
</feature>
<dbReference type="EMBL" id="OV651826">
    <property type="protein sequence ID" value="CAH1103150.1"/>
    <property type="molecule type" value="Genomic_DNA"/>
</dbReference>
<protein>
    <submittedName>
        <fullName evidence="2">Uncharacterized protein</fullName>
    </submittedName>
</protein>
<name>A0A9P0CNR8_9CUCU</name>
<organism evidence="2 3">
    <name type="scientific">Psylliodes chrysocephalus</name>
    <dbReference type="NCBI Taxonomy" id="3402493"/>
    <lineage>
        <taxon>Eukaryota</taxon>
        <taxon>Metazoa</taxon>
        <taxon>Ecdysozoa</taxon>
        <taxon>Arthropoda</taxon>
        <taxon>Hexapoda</taxon>
        <taxon>Insecta</taxon>
        <taxon>Pterygota</taxon>
        <taxon>Neoptera</taxon>
        <taxon>Endopterygota</taxon>
        <taxon>Coleoptera</taxon>
        <taxon>Polyphaga</taxon>
        <taxon>Cucujiformia</taxon>
        <taxon>Chrysomeloidea</taxon>
        <taxon>Chrysomelidae</taxon>
        <taxon>Galerucinae</taxon>
        <taxon>Alticini</taxon>
        <taxon>Psylliodes</taxon>
    </lineage>
</organism>
<dbReference type="OrthoDB" id="6782207at2759"/>
<sequence>MSEIDNNTTLKDVLKEIINSKKELKNAIDAFEARLLLKGKNINIAHEQTSKQRYESSILRKNLNLVKEDKQNTCYIKRNKLYTRLYVNENIHSVEDLMDEEKLANSAPSTPTAVDPTLPENRNDPSEQLKDMEKTTQEEINIRSPERNRPRSNSAPQTPVASETFFEDSPARFTLNTPPQISSNVNKKIIPEEKSRKLDQIIQKTQKKKITKKQHWKKQ</sequence>
<feature type="region of interest" description="Disordered" evidence="1">
    <location>
        <begin position="102"/>
        <end position="219"/>
    </location>
</feature>
<feature type="compositionally biased region" description="Basic and acidic residues" evidence="1">
    <location>
        <begin position="189"/>
        <end position="199"/>
    </location>
</feature>
<evidence type="ECO:0000256" key="1">
    <source>
        <dbReference type="SAM" id="MobiDB-lite"/>
    </source>
</evidence>
<reference evidence="2" key="1">
    <citation type="submission" date="2022-01" db="EMBL/GenBank/DDBJ databases">
        <authorList>
            <person name="King R."/>
        </authorList>
    </citation>
    <scope>NUCLEOTIDE SEQUENCE</scope>
</reference>
<accession>A0A9P0CNR8</accession>
<keyword evidence="3" id="KW-1185">Reference proteome</keyword>
<evidence type="ECO:0000313" key="3">
    <source>
        <dbReference type="Proteomes" id="UP001153636"/>
    </source>
</evidence>
<dbReference type="Proteomes" id="UP001153636">
    <property type="component" value="Chromosome 14"/>
</dbReference>
<feature type="compositionally biased region" description="Basic residues" evidence="1">
    <location>
        <begin position="205"/>
        <end position="219"/>
    </location>
</feature>
<gene>
    <name evidence="2" type="ORF">PSYICH_LOCUS4690</name>
</gene>